<dbReference type="InterPro" id="IPR009899">
    <property type="entry name" value="ArdA"/>
</dbReference>
<dbReference type="Gene3D" id="3.10.20.480">
    <property type="entry name" value="Antirestriction protein ArdA, domain 1"/>
    <property type="match status" value="1"/>
</dbReference>
<protein>
    <submittedName>
        <fullName evidence="1">Antirestriction protein</fullName>
    </submittedName>
</protein>
<name>A0A6C0R1C2_9BACL</name>
<dbReference type="InterPro" id="IPR041895">
    <property type="entry name" value="ArdA_dom1"/>
</dbReference>
<dbReference type="Pfam" id="PF07275">
    <property type="entry name" value="ArdA"/>
    <property type="match status" value="1"/>
</dbReference>
<dbReference type="RefSeq" id="WP_172424001.1">
    <property type="nucleotide sequence ID" value="NZ_CP019718.1"/>
</dbReference>
<evidence type="ECO:0000313" key="1">
    <source>
        <dbReference type="EMBL" id="QHZ54066.1"/>
    </source>
</evidence>
<dbReference type="AlphaFoldDB" id="A0A6C0R1C2"/>
<dbReference type="Gene3D" id="1.10.10.1190">
    <property type="entry name" value="Antirestriction protein ArdA, domain 3"/>
    <property type="match status" value="1"/>
</dbReference>
<gene>
    <name evidence="1" type="ORF">ERICV_05082</name>
</gene>
<accession>A0A6C0R1C2</accession>
<sequence>MNNKFTIRVYVVDLAAYSNGLLRGEWITLPTTKEELGEVLRFTTNGGENDYAIHGYEAPFAIGEYTSLTKLNDIMEVLSNKFEGVDHDIIQALADKLDNNEELVDVEYIVYYADDLIDLGYELVESNGLDIPHDVESYFDYEWYARDMVLNGNFVEGNGFYVEIIG</sequence>
<keyword evidence="1" id="KW-0614">Plasmid</keyword>
<reference evidence="1 2" key="1">
    <citation type="journal article" date="2020" name="Int. J. Med. Microbiol.">
        <title>Discovery of Paenibacillus larvae ERIC V: Phenotypic and genomic comparison to genotypes ERIC I-IV reveal different inventories of virulence factors which correlate with epidemiological prevalences of American Foulbrood.</title>
        <authorList>
            <person name="Beims H."/>
            <person name="Bunk B."/>
            <person name="Erler S."/>
            <person name="Mohr K.I."/>
            <person name="Sproer C."/>
            <person name="Pradella S."/>
            <person name="Gunther G."/>
            <person name="Rohde M."/>
            <person name="von der Ohe W."/>
            <person name="Steinert M."/>
        </authorList>
    </citation>
    <scope>NUCLEOTIDE SEQUENCE [LARGE SCALE GENOMIC DNA]</scope>
    <source>
        <strain evidence="1">Eric_V</strain>
        <plasmid evidence="1">unnamed1</plasmid>
    </source>
</reference>
<organism evidence="1 2">
    <name type="scientific">Paenibacillus larvae subsp. larvae</name>
    <dbReference type="NCBI Taxonomy" id="147375"/>
    <lineage>
        <taxon>Bacteria</taxon>
        <taxon>Bacillati</taxon>
        <taxon>Bacillota</taxon>
        <taxon>Bacilli</taxon>
        <taxon>Bacillales</taxon>
        <taxon>Paenibacillaceae</taxon>
        <taxon>Paenibacillus</taxon>
    </lineage>
</organism>
<dbReference type="EMBL" id="CP019718">
    <property type="protein sequence ID" value="QHZ54066.1"/>
    <property type="molecule type" value="Genomic_DNA"/>
</dbReference>
<dbReference type="Proteomes" id="UP000464330">
    <property type="component" value="Plasmid unnamed1"/>
</dbReference>
<proteinExistence type="predicted"/>
<geneLocation type="plasmid" evidence="1 2">
    <name>unnamed1</name>
</geneLocation>
<evidence type="ECO:0000313" key="2">
    <source>
        <dbReference type="Proteomes" id="UP000464330"/>
    </source>
</evidence>
<dbReference type="InterPro" id="IPR041893">
    <property type="entry name" value="ArdA_dom3"/>
</dbReference>